<dbReference type="RefSeq" id="WP_284341961.1">
    <property type="nucleotide sequence ID" value="NZ_BSNS01000020.1"/>
</dbReference>
<accession>A0ABQ5W944</accession>
<keyword evidence="3" id="KW-1185">Reference proteome</keyword>
<dbReference type="EMBL" id="BSNS01000020">
    <property type="protein sequence ID" value="GLQ56563.1"/>
    <property type="molecule type" value="Genomic_DNA"/>
</dbReference>
<evidence type="ECO:0000256" key="1">
    <source>
        <dbReference type="SAM" id="MobiDB-lite"/>
    </source>
</evidence>
<evidence type="ECO:0000313" key="3">
    <source>
        <dbReference type="Proteomes" id="UP001156691"/>
    </source>
</evidence>
<comment type="caution">
    <text evidence="2">The sequence shown here is derived from an EMBL/GenBank/DDBJ whole genome shotgun (WGS) entry which is preliminary data.</text>
</comment>
<organism evidence="2 3">
    <name type="scientific">Devosia nitrariae</name>
    <dbReference type="NCBI Taxonomy" id="2071872"/>
    <lineage>
        <taxon>Bacteria</taxon>
        <taxon>Pseudomonadati</taxon>
        <taxon>Pseudomonadota</taxon>
        <taxon>Alphaproteobacteria</taxon>
        <taxon>Hyphomicrobiales</taxon>
        <taxon>Devosiaceae</taxon>
        <taxon>Devosia</taxon>
    </lineage>
</organism>
<reference evidence="3" key="1">
    <citation type="journal article" date="2019" name="Int. J. Syst. Evol. Microbiol.">
        <title>The Global Catalogue of Microorganisms (GCM) 10K type strain sequencing project: providing services to taxonomists for standard genome sequencing and annotation.</title>
        <authorList>
            <consortium name="The Broad Institute Genomics Platform"/>
            <consortium name="The Broad Institute Genome Sequencing Center for Infectious Disease"/>
            <person name="Wu L."/>
            <person name="Ma J."/>
        </authorList>
    </citation>
    <scope>NUCLEOTIDE SEQUENCE [LARGE SCALE GENOMIC DNA]</scope>
    <source>
        <strain evidence="3">NBRC 112416</strain>
    </source>
</reference>
<name>A0ABQ5W944_9HYPH</name>
<gene>
    <name evidence="2" type="ORF">GCM10010862_38220</name>
</gene>
<dbReference type="Proteomes" id="UP001156691">
    <property type="component" value="Unassembled WGS sequence"/>
</dbReference>
<protein>
    <submittedName>
        <fullName evidence="2">Uncharacterized protein</fullName>
    </submittedName>
</protein>
<sequence>MISRQDIERFERDLFSTFRVDESDDVDAGYQALHTDDADAPAALPAPTRSDGTSVAQATSDLADIGSTAATNSNYGVED</sequence>
<proteinExistence type="predicted"/>
<feature type="region of interest" description="Disordered" evidence="1">
    <location>
        <begin position="36"/>
        <end position="57"/>
    </location>
</feature>
<evidence type="ECO:0000313" key="2">
    <source>
        <dbReference type="EMBL" id="GLQ56563.1"/>
    </source>
</evidence>